<dbReference type="EMBL" id="QXFX01004938">
    <property type="protein sequence ID" value="KAE9062273.1"/>
    <property type="molecule type" value="Genomic_DNA"/>
</dbReference>
<dbReference type="Pfam" id="PF02902">
    <property type="entry name" value="Peptidase_C48"/>
    <property type="match status" value="1"/>
</dbReference>
<dbReference type="InterPro" id="IPR003653">
    <property type="entry name" value="Peptidase_C48_C"/>
</dbReference>
<reference evidence="9 10" key="1">
    <citation type="submission" date="2018-08" db="EMBL/GenBank/DDBJ databases">
        <title>Genomic investigation of the strawberry pathogen Phytophthora fragariae indicates pathogenicity is determined by transcriptional variation in three key races.</title>
        <authorList>
            <person name="Adams T.M."/>
            <person name="Armitage A.D."/>
            <person name="Sobczyk M.K."/>
            <person name="Bates H.J."/>
            <person name="Dunwell J.M."/>
            <person name="Nellist C.F."/>
            <person name="Harrison R.J."/>
        </authorList>
    </citation>
    <scope>NUCLEOTIDE SEQUENCE [LARGE SCALE GENOMIC DNA]</scope>
    <source>
        <strain evidence="8 11">BC-23</strain>
        <strain evidence="7 9">NOV-27</strain>
        <strain evidence="6 10">NOV-71</strain>
        <strain evidence="5 12">ONT-3</strain>
    </source>
</reference>
<evidence type="ECO:0000313" key="5">
    <source>
        <dbReference type="EMBL" id="KAE9062273.1"/>
    </source>
</evidence>
<evidence type="ECO:0000313" key="11">
    <source>
        <dbReference type="Proteomes" id="UP000476176"/>
    </source>
</evidence>
<dbReference type="SUPFAM" id="SSF54001">
    <property type="entry name" value="Cysteine proteinases"/>
    <property type="match status" value="1"/>
</dbReference>
<keyword evidence="9" id="KW-1185">Reference proteome</keyword>
<keyword evidence="2" id="KW-0645">Protease</keyword>
<dbReference type="AlphaFoldDB" id="A0A6A3PQD1"/>
<evidence type="ECO:0000313" key="6">
    <source>
        <dbReference type="EMBL" id="KAE9063485.1"/>
    </source>
</evidence>
<dbReference type="Gene3D" id="3.40.395.10">
    <property type="entry name" value="Adenoviral Proteinase, Chain A"/>
    <property type="match status" value="1"/>
</dbReference>
<name>A0A6A3PQD1_9STRA</name>
<dbReference type="OrthoDB" id="99812at2759"/>
<dbReference type="Proteomes" id="UP000488956">
    <property type="component" value="Unassembled WGS sequence"/>
</dbReference>
<evidence type="ECO:0000313" key="10">
    <source>
        <dbReference type="Proteomes" id="UP000441208"/>
    </source>
</evidence>
<gene>
    <name evidence="8" type="ORF">PF004_g28079</name>
    <name evidence="7" type="ORF">PF005_g29451</name>
    <name evidence="6" type="ORF">PF007_g29536</name>
    <name evidence="5" type="ORF">PF010_g29472</name>
</gene>
<organism evidence="6 10">
    <name type="scientific">Phytophthora fragariae</name>
    <dbReference type="NCBI Taxonomy" id="53985"/>
    <lineage>
        <taxon>Eukaryota</taxon>
        <taxon>Sar</taxon>
        <taxon>Stramenopiles</taxon>
        <taxon>Oomycota</taxon>
        <taxon>Peronosporomycetes</taxon>
        <taxon>Peronosporales</taxon>
        <taxon>Peronosporaceae</taxon>
        <taxon>Phytophthora</taxon>
    </lineage>
</organism>
<dbReference type="GO" id="GO:0006508">
    <property type="term" value="P:proteolysis"/>
    <property type="evidence" value="ECO:0007669"/>
    <property type="project" value="UniProtKB-KW"/>
</dbReference>
<comment type="similarity">
    <text evidence="1">Belongs to the peptidase C48 family.</text>
</comment>
<evidence type="ECO:0000313" key="7">
    <source>
        <dbReference type="EMBL" id="KAE9165814.1"/>
    </source>
</evidence>
<feature type="domain" description="Ubiquitin-like protease family profile" evidence="4">
    <location>
        <begin position="46"/>
        <end position="151"/>
    </location>
</feature>
<dbReference type="GO" id="GO:0008234">
    <property type="term" value="F:cysteine-type peptidase activity"/>
    <property type="evidence" value="ECO:0007669"/>
    <property type="project" value="InterPro"/>
</dbReference>
<dbReference type="Proteomes" id="UP000441208">
    <property type="component" value="Unassembled WGS sequence"/>
</dbReference>
<keyword evidence="3" id="KW-0378">Hydrolase</keyword>
<accession>A0A6A3PQD1</accession>
<dbReference type="InterPro" id="IPR038765">
    <property type="entry name" value="Papain-like_cys_pep_sf"/>
</dbReference>
<dbReference type="EMBL" id="QXGC01004357">
    <property type="protein sequence ID" value="KAE9169803.1"/>
    <property type="molecule type" value="Genomic_DNA"/>
</dbReference>
<dbReference type="EMBL" id="QXGB01004554">
    <property type="protein sequence ID" value="KAE9165814.1"/>
    <property type="molecule type" value="Genomic_DNA"/>
</dbReference>
<evidence type="ECO:0000313" key="12">
    <source>
        <dbReference type="Proteomes" id="UP000488956"/>
    </source>
</evidence>
<evidence type="ECO:0000313" key="8">
    <source>
        <dbReference type="EMBL" id="KAE9169803.1"/>
    </source>
</evidence>
<dbReference type="Proteomes" id="UP000433483">
    <property type="component" value="Unassembled WGS sequence"/>
</dbReference>
<dbReference type="EMBL" id="QXFZ01004645">
    <property type="protein sequence ID" value="KAE9063485.1"/>
    <property type="molecule type" value="Genomic_DNA"/>
</dbReference>
<evidence type="ECO:0000256" key="1">
    <source>
        <dbReference type="ARBA" id="ARBA00005234"/>
    </source>
</evidence>
<proteinExistence type="inferred from homology"/>
<evidence type="ECO:0000256" key="2">
    <source>
        <dbReference type="ARBA" id="ARBA00022670"/>
    </source>
</evidence>
<dbReference type="Proteomes" id="UP000476176">
    <property type="component" value="Unassembled WGS sequence"/>
</dbReference>
<evidence type="ECO:0000259" key="4">
    <source>
        <dbReference type="Pfam" id="PF02902"/>
    </source>
</evidence>
<protein>
    <recommendedName>
        <fullName evidence="4">Ubiquitin-like protease family profile domain-containing protein</fullName>
    </recommendedName>
</protein>
<sequence>MVLRDTYEDVGIINPSYHDFVLPEQKRRVAEGFGASDPKNKRVIGVIHIDRHWVAFLIDRTIGNGAKKATCFMFDPLQSQRNYTVIQKSVRTVIEGALQLGGMVTYEKVEWCTQQDGSSCGVWCVAVLDMLLSNASWDDCLHRLLPYLRMRLLYKALAFVGKEAA</sequence>
<evidence type="ECO:0000313" key="9">
    <source>
        <dbReference type="Proteomes" id="UP000433483"/>
    </source>
</evidence>
<comment type="caution">
    <text evidence="6">The sequence shown here is derived from an EMBL/GenBank/DDBJ whole genome shotgun (WGS) entry which is preliminary data.</text>
</comment>
<evidence type="ECO:0000256" key="3">
    <source>
        <dbReference type="ARBA" id="ARBA00022801"/>
    </source>
</evidence>